<feature type="transmembrane region" description="Helical" evidence="1">
    <location>
        <begin position="244"/>
        <end position="264"/>
    </location>
</feature>
<name>A0A074JHN1_9RHOB</name>
<organism evidence="2 3">
    <name type="scientific">Thioclava pacifica DSM 10166</name>
    <dbReference type="NCBI Taxonomy" id="1353537"/>
    <lineage>
        <taxon>Bacteria</taxon>
        <taxon>Pseudomonadati</taxon>
        <taxon>Pseudomonadota</taxon>
        <taxon>Alphaproteobacteria</taxon>
        <taxon>Rhodobacterales</taxon>
        <taxon>Paracoccaceae</taxon>
        <taxon>Thioclava</taxon>
    </lineage>
</organism>
<feature type="transmembrane region" description="Helical" evidence="1">
    <location>
        <begin position="270"/>
        <end position="289"/>
    </location>
</feature>
<sequence>MREGQIIFLASAITLFTGAFWGLYWLPVRALDARGLAGAWGTVGITLAALAVLAPFAWRKRQEIAATSPVALASIALGGGAFALYSIGFVYGRVALVILLWFLTPVWSTLIGRFVMGWPTPRLRLYAIALGLAGLALMLGAGGGLPLPRDLGEWMTLLGGVLWAISTTGIRATSRLSPAPSAFVFSLGAALASLILAPILAPLPTMVETLPVTLALTLGTGAIWWGLSLAALMWATVRLEPARVGILLMTEVVVGAISAAFLAHELLSPMELAGGLLVLGAGVLELWPVKVANPQSRS</sequence>
<dbReference type="RefSeq" id="WP_206198297.1">
    <property type="nucleotide sequence ID" value="NZ_AUND01000001.1"/>
</dbReference>
<evidence type="ECO:0008006" key="4">
    <source>
        <dbReference type="Google" id="ProtNLM"/>
    </source>
</evidence>
<feature type="transmembrane region" description="Helical" evidence="1">
    <location>
        <begin position="7"/>
        <end position="26"/>
    </location>
</feature>
<keyword evidence="1" id="KW-0812">Transmembrane</keyword>
<feature type="transmembrane region" description="Helical" evidence="1">
    <location>
        <begin position="70"/>
        <end position="88"/>
    </location>
</feature>
<protein>
    <recommendedName>
        <fullName evidence="4">EamA domain-containing protein</fullName>
    </recommendedName>
</protein>
<feature type="transmembrane region" description="Helical" evidence="1">
    <location>
        <begin position="94"/>
        <end position="116"/>
    </location>
</feature>
<feature type="transmembrane region" description="Helical" evidence="1">
    <location>
        <begin position="38"/>
        <end position="58"/>
    </location>
</feature>
<dbReference type="STRING" id="1353537.TP2_00360"/>
<dbReference type="InterPro" id="IPR037185">
    <property type="entry name" value="EmrE-like"/>
</dbReference>
<keyword evidence="3" id="KW-1185">Reference proteome</keyword>
<feature type="transmembrane region" description="Helical" evidence="1">
    <location>
        <begin position="123"/>
        <end position="145"/>
    </location>
</feature>
<gene>
    <name evidence="2" type="ORF">TP2_00360</name>
</gene>
<dbReference type="AlphaFoldDB" id="A0A074JHN1"/>
<proteinExistence type="predicted"/>
<comment type="caution">
    <text evidence="2">The sequence shown here is derived from an EMBL/GenBank/DDBJ whole genome shotgun (WGS) entry which is preliminary data.</text>
</comment>
<evidence type="ECO:0000256" key="1">
    <source>
        <dbReference type="SAM" id="Phobius"/>
    </source>
</evidence>
<dbReference type="SUPFAM" id="SSF103481">
    <property type="entry name" value="Multidrug resistance efflux transporter EmrE"/>
    <property type="match status" value="1"/>
</dbReference>
<evidence type="ECO:0000313" key="2">
    <source>
        <dbReference type="EMBL" id="KEO56004.1"/>
    </source>
</evidence>
<feature type="transmembrane region" description="Helical" evidence="1">
    <location>
        <begin position="213"/>
        <end position="237"/>
    </location>
</feature>
<evidence type="ECO:0000313" key="3">
    <source>
        <dbReference type="Proteomes" id="UP000027432"/>
    </source>
</evidence>
<feature type="transmembrane region" description="Helical" evidence="1">
    <location>
        <begin position="182"/>
        <end position="201"/>
    </location>
</feature>
<feature type="transmembrane region" description="Helical" evidence="1">
    <location>
        <begin position="151"/>
        <end position="170"/>
    </location>
</feature>
<dbReference type="Proteomes" id="UP000027432">
    <property type="component" value="Unassembled WGS sequence"/>
</dbReference>
<dbReference type="eggNOG" id="COG0697">
    <property type="taxonomic scope" value="Bacteria"/>
</dbReference>
<accession>A0A074JHN1</accession>
<keyword evidence="1" id="KW-0472">Membrane</keyword>
<keyword evidence="1" id="KW-1133">Transmembrane helix</keyword>
<dbReference type="EMBL" id="AUND01000001">
    <property type="protein sequence ID" value="KEO56004.1"/>
    <property type="molecule type" value="Genomic_DNA"/>
</dbReference>
<reference evidence="2 3" key="1">
    <citation type="submission" date="2013-07" db="EMBL/GenBank/DDBJ databases">
        <title>Thioclava pacifica DSM 10166 Genome Sequencing.</title>
        <authorList>
            <person name="Lai Q."/>
            <person name="Shao Z."/>
        </authorList>
    </citation>
    <scope>NUCLEOTIDE SEQUENCE [LARGE SCALE GENOMIC DNA]</scope>
    <source>
        <strain evidence="2 3">DSM 10166</strain>
    </source>
</reference>